<name>C8PRT4_9SPIR</name>
<dbReference type="EMBL" id="ACYH01000047">
    <property type="protein sequence ID" value="EEV19937.1"/>
    <property type="molecule type" value="Genomic_DNA"/>
</dbReference>
<dbReference type="PROSITE" id="PS51257">
    <property type="entry name" value="PROKAR_LIPOPROTEIN"/>
    <property type="match status" value="1"/>
</dbReference>
<dbReference type="eggNOG" id="ENOG5032PFV">
    <property type="taxonomic scope" value="Bacteria"/>
</dbReference>
<feature type="chain" id="PRO_5002991516" evidence="1">
    <location>
        <begin position="22"/>
        <end position="81"/>
    </location>
</feature>
<gene>
    <name evidence="2" type="ORF">TREVI0001_0068</name>
</gene>
<proteinExistence type="predicted"/>
<dbReference type="STRING" id="596324.TREVI0001_0068"/>
<comment type="caution">
    <text evidence="2">The sequence shown here is derived from an EMBL/GenBank/DDBJ whole genome shotgun (WGS) entry which is preliminary data.</text>
</comment>
<reference evidence="2 3" key="1">
    <citation type="submission" date="2009-07" db="EMBL/GenBank/DDBJ databases">
        <authorList>
            <person name="Madupu R."/>
            <person name="Sebastian Y."/>
            <person name="Durkin A.S."/>
            <person name="Torralba M."/>
            <person name="Methe B."/>
            <person name="Sutton G.G."/>
            <person name="Strausberg R.L."/>
            <person name="Nelson K.E."/>
        </authorList>
    </citation>
    <scope>NUCLEOTIDE SEQUENCE [LARGE SCALE GENOMIC DNA]</scope>
    <source>
        <strain evidence="2 3">ATCC 35580</strain>
    </source>
</reference>
<accession>C8PRT4</accession>
<organism evidence="2 3">
    <name type="scientific">Treponema vincentii ATCC 35580</name>
    <dbReference type="NCBI Taxonomy" id="596324"/>
    <lineage>
        <taxon>Bacteria</taxon>
        <taxon>Pseudomonadati</taxon>
        <taxon>Spirochaetota</taxon>
        <taxon>Spirochaetia</taxon>
        <taxon>Spirochaetales</taxon>
        <taxon>Treponemataceae</taxon>
        <taxon>Treponema</taxon>
    </lineage>
</organism>
<dbReference type="Proteomes" id="UP000004509">
    <property type="component" value="Unassembled WGS sequence"/>
</dbReference>
<evidence type="ECO:0000313" key="3">
    <source>
        <dbReference type="Proteomes" id="UP000004509"/>
    </source>
</evidence>
<feature type="signal peptide" evidence="1">
    <location>
        <begin position="1"/>
        <end position="21"/>
    </location>
</feature>
<dbReference type="AlphaFoldDB" id="C8PRT4"/>
<dbReference type="OrthoDB" id="362506at2"/>
<protein>
    <submittedName>
        <fullName evidence="2">Uncharacterized protein</fullName>
    </submittedName>
</protein>
<keyword evidence="1" id="KW-0732">Signal</keyword>
<evidence type="ECO:0000313" key="2">
    <source>
        <dbReference type="EMBL" id="EEV19937.1"/>
    </source>
</evidence>
<sequence>MKIYKKSLPYICLMVLALGCAGCSREARQETAQTCSTSNNRSQTAAASEKPVTHVVFDDKALAALTKQNATAVYCIAMGAS</sequence>
<evidence type="ECO:0000256" key="1">
    <source>
        <dbReference type="SAM" id="SignalP"/>
    </source>
</evidence>